<reference evidence="3" key="2">
    <citation type="submission" date="2017-02" db="UniProtKB">
        <authorList>
            <consortium name="WormBaseParasite"/>
        </authorList>
    </citation>
    <scope>IDENTIFICATION</scope>
</reference>
<reference evidence="2" key="1">
    <citation type="submission" date="2012-09" db="EMBL/GenBank/DDBJ databases">
        <authorList>
            <person name="Martin A.A."/>
        </authorList>
    </citation>
    <scope>NUCLEOTIDE SEQUENCE</scope>
</reference>
<organism evidence="2 3">
    <name type="scientific">Angiostrongylus cantonensis</name>
    <name type="common">Rat lungworm</name>
    <dbReference type="NCBI Taxonomy" id="6313"/>
    <lineage>
        <taxon>Eukaryota</taxon>
        <taxon>Metazoa</taxon>
        <taxon>Ecdysozoa</taxon>
        <taxon>Nematoda</taxon>
        <taxon>Chromadorea</taxon>
        <taxon>Rhabditida</taxon>
        <taxon>Rhabditina</taxon>
        <taxon>Rhabditomorpha</taxon>
        <taxon>Strongyloidea</taxon>
        <taxon>Metastrongylidae</taxon>
        <taxon>Angiostrongylus</taxon>
    </lineage>
</organism>
<protein>
    <submittedName>
        <fullName evidence="3">UDP-glucose:Glycoprotein Glucosyltransferase</fullName>
    </submittedName>
</protein>
<dbReference type="AlphaFoldDB" id="A0A0K0D3S4"/>
<sequence>PSFAQTVLLATTLSFQFLEANSVVVFAVNYIQNRFIAAEFCTEIARIFAILNVKTVAEFGKAIESLRNEPSTGTAEIEYFEAIVKNWDEFIEGIEKTLVEKVGPSTANTDEDVFPELGIESKTISRYVKGSAFDMVLVVVVRSFTSSFVTNHIVELCNKISEFRKLNCDVCLLTRGPPVGVRGGSYIKLIGVPFRKSYDDNEALAELKCHRCSAMDLVGWNALVQLVEASFVHEVYIAILARTTGLVFMTATGIDWFVVNNN</sequence>
<proteinExistence type="predicted"/>
<keyword evidence="1" id="KW-0732">Signal</keyword>
<keyword evidence="2" id="KW-1185">Reference proteome</keyword>
<feature type="chain" id="PRO_5005326589" evidence="1">
    <location>
        <begin position="21"/>
        <end position="262"/>
    </location>
</feature>
<evidence type="ECO:0000313" key="3">
    <source>
        <dbReference type="WBParaSite" id="ACAC_0000471901-mRNA-1"/>
    </source>
</evidence>
<evidence type="ECO:0000313" key="2">
    <source>
        <dbReference type="Proteomes" id="UP000035642"/>
    </source>
</evidence>
<accession>A0A0K0D3S4</accession>
<dbReference type="Proteomes" id="UP000035642">
    <property type="component" value="Unassembled WGS sequence"/>
</dbReference>
<evidence type="ECO:0000256" key="1">
    <source>
        <dbReference type="SAM" id="SignalP"/>
    </source>
</evidence>
<feature type="signal peptide" evidence="1">
    <location>
        <begin position="1"/>
        <end position="20"/>
    </location>
</feature>
<dbReference type="WBParaSite" id="ACAC_0000471901-mRNA-1">
    <property type="protein sequence ID" value="ACAC_0000471901-mRNA-1"/>
    <property type="gene ID" value="ACAC_0000471901"/>
</dbReference>
<name>A0A0K0D3S4_ANGCA</name>